<dbReference type="SUPFAM" id="SSF53067">
    <property type="entry name" value="Actin-like ATPase domain"/>
    <property type="match status" value="2"/>
</dbReference>
<feature type="domain" description="Gcp-like" evidence="4">
    <location>
        <begin position="42"/>
        <end position="160"/>
    </location>
</feature>
<gene>
    <name evidence="5" type="ORF">SAMN05661077_1953</name>
</gene>
<dbReference type="EMBL" id="FMUN01000005">
    <property type="protein sequence ID" value="SCY38297.1"/>
    <property type="molecule type" value="Genomic_DNA"/>
</dbReference>
<dbReference type="InterPro" id="IPR043129">
    <property type="entry name" value="ATPase_NBD"/>
</dbReference>
<name>A0A0P9EFF0_9GAMM</name>
<dbReference type="STRING" id="381306.AN478_04125"/>
<dbReference type="Proteomes" id="UP000183104">
    <property type="component" value="Unassembled WGS sequence"/>
</dbReference>
<evidence type="ECO:0000256" key="2">
    <source>
        <dbReference type="ARBA" id="ARBA00019012"/>
    </source>
</evidence>
<protein>
    <recommendedName>
        <fullName evidence="2">tRNA threonylcarbamoyladenosine biosynthesis protein TsaB</fullName>
    </recommendedName>
    <alternativeName>
        <fullName evidence="3">t(6)A37 threonylcarbamoyladenosine biosynthesis protein TsaB</fullName>
    </alternativeName>
</protein>
<evidence type="ECO:0000256" key="3">
    <source>
        <dbReference type="ARBA" id="ARBA00032446"/>
    </source>
</evidence>
<dbReference type="OrthoDB" id="9809995at2"/>
<dbReference type="RefSeq" id="WP_054965351.1">
    <property type="nucleotide sequence ID" value="NZ_FMUN01000005.1"/>
</dbReference>
<dbReference type="Pfam" id="PF00814">
    <property type="entry name" value="TsaD"/>
    <property type="match status" value="1"/>
</dbReference>
<organism evidence="5 6">
    <name type="scientific">Thiohalorhabdus denitrificans</name>
    <dbReference type="NCBI Taxonomy" id="381306"/>
    <lineage>
        <taxon>Bacteria</taxon>
        <taxon>Pseudomonadati</taxon>
        <taxon>Pseudomonadota</taxon>
        <taxon>Gammaproteobacteria</taxon>
        <taxon>Thiohalorhabdales</taxon>
        <taxon>Thiohalorhabdaceae</taxon>
        <taxon>Thiohalorhabdus</taxon>
    </lineage>
</organism>
<evidence type="ECO:0000313" key="5">
    <source>
        <dbReference type="EMBL" id="SCY38297.1"/>
    </source>
</evidence>
<comment type="similarity">
    <text evidence="1">Belongs to the KAE1 / TsaD family. TsaB subfamily.</text>
</comment>
<accession>A0A0P9EFF0</accession>
<sequence>MSAALPELPAPGPLVALAGAADATSVAVLLDGTLHHRYREGVAQHSLHLLPLLDDLLRDLGLGRRDLRAVAFARGPGPFTAGRIVVATAQGLGLNLPLVSVSSLAAAAWASGRERAAVALEAGRGEVYWGLYQRGTRGVDPVGEERVLAPEAAELPAMEGPWWGVGSGWRAHHDVLSRRCGQALAGTDADIPLRADSVAALAIEPWHAGRVLTPAEAVPTYLRASYAEAPSRI</sequence>
<dbReference type="InterPro" id="IPR000905">
    <property type="entry name" value="Gcp-like_dom"/>
</dbReference>
<reference evidence="6" key="1">
    <citation type="submission" date="2016-10" db="EMBL/GenBank/DDBJ databases">
        <authorList>
            <person name="Varghese N."/>
        </authorList>
    </citation>
    <scope>NUCLEOTIDE SEQUENCE [LARGE SCALE GENOMIC DNA]</scope>
    <source>
        <strain evidence="6">HL 19</strain>
    </source>
</reference>
<evidence type="ECO:0000256" key="1">
    <source>
        <dbReference type="ARBA" id="ARBA00010493"/>
    </source>
</evidence>
<dbReference type="Gene3D" id="3.30.420.40">
    <property type="match status" value="2"/>
</dbReference>
<dbReference type="AlphaFoldDB" id="A0A0P9EFF0"/>
<dbReference type="NCBIfam" id="TIGR03725">
    <property type="entry name" value="T6A_YeaZ"/>
    <property type="match status" value="1"/>
</dbReference>
<keyword evidence="6" id="KW-1185">Reference proteome</keyword>
<evidence type="ECO:0000259" key="4">
    <source>
        <dbReference type="Pfam" id="PF00814"/>
    </source>
</evidence>
<dbReference type="InterPro" id="IPR022496">
    <property type="entry name" value="T6A_TsaB"/>
</dbReference>
<dbReference type="GO" id="GO:0002949">
    <property type="term" value="P:tRNA threonylcarbamoyladenosine modification"/>
    <property type="evidence" value="ECO:0007669"/>
    <property type="project" value="InterPro"/>
</dbReference>
<evidence type="ECO:0000313" key="6">
    <source>
        <dbReference type="Proteomes" id="UP000183104"/>
    </source>
</evidence>
<proteinExistence type="inferred from homology"/>